<evidence type="ECO:0000313" key="3">
    <source>
        <dbReference type="Proteomes" id="UP000234681"/>
    </source>
</evidence>
<accession>A6JEB4</accession>
<protein>
    <submittedName>
        <fullName evidence="2">RCG20760</fullName>
    </submittedName>
</protein>
<feature type="region of interest" description="Disordered" evidence="1">
    <location>
        <begin position="1"/>
        <end position="20"/>
    </location>
</feature>
<reference evidence="3" key="1">
    <citation type="submission" date="2005-09" db="EMBL/GenBank/DDBJ databases">
        <authorList>
            <person name="Mural R.J."/>
            <person name="Li P.W."/>
            <person name="Adams M.D."/>
            <person name="Amanatides P.G."/>
            <person name="Baden-Tillson H."/>
            <person name="Barnstead M."/>
            <person name="Chin S.H."/>
            <person name="Dew I."/>
            <person name="Evans C.A."/>
            <person name="Ferriera S."/>
            <person name="Flanigan M."/>
            <person name="Fosler C."/>
            <person name="Glodek A."/>
            <person name="Gu Z."/>
            <person name="Holt R.A."/>
            <person name="Jennings D."/>
            <person name="Kraft C.L."/>
            <person name="Lu F."/>
            <person name="Nguyen T."/>
            <person name="Nusskern D.R."/>
            <person name="Pfannkoch C.M."/>
            <person name="Sitter C."/>
            <person name="Sutton G.G."/>
            <person name="Venter J.C."/>
            <person name="Wang Z."/>
            <person name="Woodage T."/>
            <person name="Zheng X.H."/>
            <person name="Zhong F."/>
        </authorList>
    </citation>
    <scope>NUCLEOTIDE SEQUENCE [LARGE SCALE GENOMIC DNA]</scope>
    <source>
        <strain>BN</strain>
        <strain evidence="3">Sprague-Dawley</strain>
    </source>
</reference>
<proteinExistence type="predicted"/>
<evidence type="ECO:0000256" key="1">
    <source>
        <dbReference type="SAM" id="MobiDB-lite"/>
    </source>
</evidence>
<dbReference type="Proteomes" id="UP000234681">
    <property type="component" value="Chromosome 6"/>
</dbReference>
<sequence length="90" mass="10058">MRTIDRADTPESPYMSAHPPAIPRNTHRHICMSLYVCLWKTDIIGPGARVTGSYEGQDQVQSSKRAASTLTCKVISLAHVLSFLNFSWTH</sequence>
<name>A6JEB4_RAT</name>
<evidence type="ECO:0000313" key="2">
    <source>
        <dbReference type="EMBL" id="EDL81659.1"/>
    </source>
</evidence>
<dbReference type="AlphaFoldDB" id="A6JEB4"/>
<gene>
    <name evidence="2" type="ORF">rCG_20760</name>
</gene>
<organism evidence="2 3">
    <name type="scientific">Rattus norvegicus</name>
    <name type="common">Rat</name>
    <dbReference type="NCBI Taxonomy" id="10116"/>
    <lineage>
        <taxon>Eukaryota</taxon>
        <taxon>Metazoa</taxon>
        <taxon>Chordata</taxon>
        <taxon>Craniata</taxon>
        <taxon>Vertebrata</taxon>
        <taxon>Euteleostomi</taxon>
        <taxon>Mammalia</taxon>
        <taxon>Eutheria</taxon>
        <taxon>Euarchontoglires</taxon>
        <taxon>Glires</taxon>
        <taxon>Rodentia</taxon>
        <taxon>Myomorpha</taxon>
        <taxon>Muroidea</taxon>
        <taxon>Muridae</taxon>
        <taxon>Murinae</taxon>
        <taxon>Rattus</taxon>
    </lineage>
</organism>
<dbReference type="EMBL" id="CH473982">
    <property type="protein sequence ID" value="EDL81659.1"/>
    <property type="molecule type" value="Genomic_DNA"/>
</dbReference>